<accession>A0AAW0SZH7</accession>
<evidence type="ECO:0000313" key="9">
    <source>
        <dbReference type="Proteomes" id="UP001487740"/>
    </source>
</evidence>
<dbReference type="InterPro" id="IPR038213">
    <property type="entry name" value="IFI6/IFI27-like_sf"/>
</dbReference>
<feature type="transmembrane region" description="Helical" evidence="7">
    <location>
        <begin position="27"/>
        <end position="52"/>
    </location>
</feature>
<dbReference type="PANTHER" id="PTHR16932:SF18">
    <property type="entry name" value="INTERFERON, ALPHA-INDUCIBLE PROTEIN 27-LIKE 2"/>
    <property type="match status" value="1"/>
</dbReference>
<keyword evidence="9" id="KW-1185">Reference proteome</keyword>
<evidence type="ECO:0000256" key="2">
    <source>
        <dbReference type="ARBA" id="ARBA00007262"/>
    </source>
</evidence>
<evidence type="ECO:0000256" key="5">
    <source>
        <dbReference type="ARBA" id="ARBA00023136"/>
    </source>
</evidence>
<comment type="caution">
    <text evidence="8">The sequence shown here is derived from an EMBL/GenBank/DDBJ whole genome shotgun (WGS) entry which is preliminary data.</text>
</comment>
<sequence>MSVLLKEKDLEGEGPTGDNGSSVSKKILIGTAVGGLVGVGVVVGAPLALAAAGFTSMGIAAGSFGASMMSSAAVANGGMIAAGSTVMK</sequence>
<keyword evidence="5 7" id="KW-0472">Membrane</keyword>
<name>A0AAW0SZH7_SCYPA</name>
<feature type="transmembrane region" description="Helical" evidence="7">
    <location>
        <begin position="58"/>
        <end position="82"/>
    </location>
</feature>
<evidence type="ECO:0000256" key="3">
    <source>
        <dbReference type="ARBA" id="ARBA00022692"/>
    </source>
</evidence>
<dbReference type="AlphaFoldDB" id="A0AAW0SZH7"/>
<protein>
    <submittedName>
        <fullName evidence="8">Uncharacterized protein</fullName>
    </submittedName>
</protein>
<dbReference type="Pfam" id="PF06140">
    <property type="entry name" value="Ifi-6-16"/>
    <property type="match status" value="1"/>
</dbReference>
<keyword evidence="3 7" id="KW-0812">Transmembrane</keyword>
<comment type="subcellular location">
    <subcellularLocation>
        <location evidence="1">Membrane</location>
        <topology evidence="1">Multi-pass membrane protein</topology>
    </subcellularLocation>
</comment>
<dbReference type="InterPro" id="IPR009311">
    <property type="entry name" value="IFI6/IFI27-like"/>
</dbReference>
<keyword evidence="4 7" id="KW-1133">Transmembrane helix</keyword>
<evidence type="ECO:0000313" key="8">
    <source>
        <dbReference type="EMBL" id="KAK8380566.1"/>
    </source>
</evidence>
<evidence type="ECO:0000256" key="6">
    <source>
        <dbReference type="SAM" id="MobiDB-lite"/>
    </source>
</evidence>
<proteinExistence type="inferred from homology"/>
<dbReference type="PANTHER" id="PTHR16932">
    <property type="entry name" value="INTERFERON ALPHA-INDUCIBLE PROTEIN 27"/>
    <property type="match status" value="1"/>
</dbReference>
<dbReference type="GO" id="GO:0016020">
    <property type="term" value="C:membrane"/>
    <property type="evidence" value="ECO:0007669"/>
    <property type="project" value="UniProtKB-SubCell"/>
</dbReference>
<evidence type="ECO:0000256" key="7">
    <source>
        <dbReference type="SAM" id="Phobius"/>
    </source>
</evidence>
<evidence type="ECO:0000256" key="4">
    <source>
        <dbReference type="ARBA" id="ARBA00022989"/>
    </source>
</evidence>
<reference evidence="8 9" key="1">
    <citation type="submission" date="2023-03" db="EMBL/GenBank/DDBJ databases">
        <title>High-quality genome of Scylla paramamosain provides insights in environmental adaptation.</title>
        <authorList>
            <person name="Zhang L."/>
        </authorList>
    </citation>
    <scope>NUCLEOTIDE SEQUENCE [LARGE SCALE GENOMIC DNA]</scope>
    <source>
        <strain evidence="8">LZ_2023a</strain>
        <tissue evidence="8">Muscle</tissue>
    </source>
</reference>
<evidence type="ECO:0000256" key="1">
    <source>
        <dbReference type="ARBA" id="ARBA00004141"/>
    </source>
</evidence>
<comment type="similarity">
    <text evidence="2">Belongs to the IFI6/IFI27 family.</text>
</comment>
<gene>
    <name evidence="8" type="ORF">O3P69_016875</name>
</gene>
<dbReference type="EMBL" id="JARAKH010000042">
    <property type="protein sequence ID" value="KAK8380566.1"/>
    <property type="molecule type" value="Genomic_DNA"/>
</dbReference>
<feature type="compositionally biased region" description="Basic and acidic residues" evidence="6">
    <location>
        <begin position="1"/>
        <end position="11"/>
    </location>
</feature>
<dbReference type="Proteomes" id="UP001487740">
    <property type="component" value="Unassembled WGS sequence"/>
</dbReference>
<dbReference type="Gene3D" id="6.10.110.10">
    <property type="match status" value="1"/>
</dbReference>
<organism evidence="8 9">
    <name type="scientific">Scylla paramamosain</name>
    <name type="common">Mud crab</name>
    <dbReference type="NCBI Taxonomy" id="85552"/>
    <lineage>
        <taxon>Eukaryota</taxon>
        <taxon>Metazoa</taxon>
        <taxon>Ecdysozoa</taxon>
        <taxon>Arthropoda</taxon>
        <taxon>Crustacea</taxon>
        <taxon>Multicrustacea</taxon>
        <taxon>Malacostraca</taxon>
        <taxon>Eumalacostraca</taxon>
        <taxon>Eucarida</taxon>
        <taxon>Decapoda</taxon>
        <taxon>Pleocyemata</taxon>
        <taxon>Brachyura</taxon>
        <taxon>Eubrachyura</taxon>
        <taxon>Portunoidea</taxon>
        <taxon>Portunidae</taxon>
        <taxon>Portuninae</taxon>
        <taxon>Scylla</taxon>
    </lineage>
</organism>
<feature type="region of interest" description="Disordered" evidence="6">
    <location>
        <begin position="1"/>
        <end position="23"/>
    </location>
</feature>